<feature type="compositionally biased region" description="Basic and acidic residues" evidence="1">
    <location>
        <begin position="180"/>
        <end position="195"/>
    </location>
</feature>
<evidence type="ECO:0000313" key="2">
    <source>
        <dbReference type="EMBL" id="KFB54070.1"/>
    </source>
</evidence>
<evidence type="ECO:0000313" key="4">
    <source>
        <dbReference type="Proteomes" id="UP000030765"/>
    </source>
</evidence>
<gene>
    <name evidence="2" type="ORF">ZHAS_00003299</name>
</gene>
<evidence type="ECO:0000256" key="1">
    <source>
        <dbReference type="SAM" id="MobiDB-lite"/>
    </source>
</evidence>
<dbReference type="VEuPathDB" id="VectorBase:ASIC003299"/>
<feature type="compositionally biased region" description="Basic and acidic residues" evidence="1">
    <location>
        <begin position="1"/>
        <end position="14"/>
    </location>
</feature>
<sequence>MGFGTVEHRGRDQGEVAQTYAVHKEPKYAKRPVSEASEACGQTISKSKTSLLSSKAGTMASLLKEQGLGAPAEKMAVATTPKEMAAEKDVAMASGEATNHRDRSKASVGGRSKTSLSSEMRGISRASQARIEQMEREHALQLEVLLANAALERANLKLSLERRMSELAGEFTRRSSRSSKMPEKRSREKFRQFDE</sequence>
<reference evidence="3" key="2">
    <citation type="submission" date="2020-05" db="UniProtKB">
        <authorList>
            <consortium name="EnsemblMetazoa"/>
        </authorList>
    </citation>
    <scope>IDENTIFICATION</scope>
</reference>
<dbReference type="EMBL" id="KL646688">
    <property type="protein sequence ID" value="KFB54070.1"/>
    <property type="molecule type" value="Genomic_DNA"/>
</dbReference>
<organism evidence="2">
    <name type="scientific">Anopheles sinensis</name>
    <name type="common">Mosquito</name>
    <dbReference type="NCBI Taxonomy" id="74873"/>
    <lineage>
        <taxon>Eukaryota</taxon>
        <taxon>Metazoa</taxon>
        <taxon>Ecdysozoa</taxon>
        <taxon>Arthropoda</taxon>
        <taxon>Hexapoda</taxon>
        <taxon>Insecta</taxon>
        <taxon>Pterygota</taxon>
        <taxon>Neoptera</taxon>
        <taxon>Endopterygota</taxon>
        <taxon>Diptera</taxon>
        <taxon>Nematocera</taxon>
        <taxon>Culicoidea</taxon>
        <taxon>Culicidae</taxon>
        <taxon>Anophelinae</taxon>
        <taxon>Anopheles</taxon>
    </lineage>
</organism>
<protein>
    <submittedName>
        <fullName evidence="2 3">Uncharacterized protein</fullName>
    </submittedName>
</protein>
<feature type="region of interest" description="Disordered" evidence="1">
    <location>
        <begin position="166"/>
        <end position="195"/>
    </location>
</feature>
<dbReference type="Proteomes" id="UP000030765">
    <property type="component" value="Unassembled WGS sequence"/>
</dbReference>
<dbReference type="AlphaFoldDB" id="A0A084WV26"/>
<dbReference type="EMBL" id="ATLV01012051">
    <property type="status" value="NOT_ANNOTATED_CDS"/>
    <property type="molecule type" value="Genomic_DNA"/>
</dbReference>
<name>A0A084WV26_ANOSI</name>
<evidence type="ECO:0000313" key="3">
    <source>
        <dbReference type="EnsemblMetazoa" id="ASIC003299-PA"/>
    </source>
</evidence>
<accession>A0A084WV26</accession>
<feature type="region of interest" description="Disordered" evidence="1">
    <location>
        <begin position="86"/>
        <end position="123"/>
    </location>
</feature>
<dbReference type="EnsemblMetazoa" id="ASIC003299-RA">
    <property type="protein sequence ID" value="ASIC003299-PA"/>
    <property type="gene ID" value="ASIC003299"/>
</dbReference>
<proteinExistence type="predicted"/>
<feature type="region of interest" description="Disordered" evidence="1">
    <location>
        <begin position="1"/>
        <end position="38"/>
    </location>
</feature>
<dbReference type="VEuPathDB" id="VectorBase:ASIS009375"/>
<reference evidence="2 4" key="1">
    <citation type="journal article" date="2014" name="BMC Genomics">
        <title>Genome sequence of Anopheles sinensis provides insight into genetics basis of mosquito competence for malaria parasites.</title>
        <authorList>
            <person name="Zhou D."/>
            <person name="Zhang D."/>
            <person name="Ding G."/>
            <person name="Shi L."/>
            <person name="Hou Q."/>
            <person name="Ye Y."/>
            <person name="Xu Y."/>
            <person name="Zhou H."/>
            <person name="Xiong C."/>
            <person name="Li S."/>
            <person name="Yu J."/>
            <person name="Hong S."/>
            <person name="Yu X."/>
            <person name="Zou P."/>
            <person name="Chen C."/>
            <person name="Chang X."/>
            <person name="Wang W."/>
            <person name="Lv Y."/>
            <person name="Sun Y."/>
            <person name="Ma L."/>
            <person name="Shen B."/>
            <person name="Zhu C."/>
        </authorList>
    </citation>
    <scope>NUCLEOTIDE SEQUENCE [LARGE SCALE GENOMIC DNA]</scope>
</reference>
<keyword evidence="4" id="KW-1185">Reference proteome</keyword>